<evidence type="ECO:0000313" key="8">
    <source>
        <dbReference type="EMBL" id="KAK9060510.1"/>
    </source>
</evidence>
<dbReference type="GO" id="GO:0005783">
    <property type="term" value="C:endoplasmic reticulum"/>
    <property type="evidence" value="ECO:0007669"/>
    <property type="project" value="UniProtKB-ARBA"/>
</dbReference>
<keyword evidence="7" id="KW-0813">Transport</keyword>
<dbReference type="AlphaFoldDB" id="A0AAP0GVL2"/>
<comment type="caution">
    <text evidence="8">The sequence shown here is derived from an EMBL/GenBank/DDBJ whole genome shotgun (WGS) entry which is preliminary data.</text>
</comment>
<evidence type="ECO:0000313" key="9">
    <source>
        <dbReference type="Proteomes" id="UP001408789"/>
    </source>
</evidence>
<keyword evidence="5 7" id="KW-1133">Transmembrane helix</keyword>
<evidence type="ECO:0000256" key="2">
    <source>
        <dbReference type="ARBA" id="ARBA00004141"/>
    </source>
</evidence>
<sequence>MTTYGTIPTSSGEGTSLEYLSRAKERIKTGLGSRRPWKEMFNLRSINLPHGVSDAFPRIKTNITYFRMNYAMIMLLILFLSLLWHPISLIVFVTLMAAWTFLYFLRDEPLVIFHRVIHDGVVLAVLSVVTIVSLLLTDVTVNLVVAVLVGVVVVVVHGGLRKTEDLCLDEYDVESGGYLASSSSS</sequence>
<proteinExistence type="inferred from homology"/>
<evidence type="ECO:0000256" key="6">
    <source>
        <dbReference type="ARBA" id="ARBA00023136"/>
    </source>
</evidence>
<gene>
    <name evidence="8" type="ORF">SSX86_021214</name>
</gene>
<comment type="function">
    <text evidence="1 7">May be involved in both secretory and endocytic intracellular trafficking in the endosomal/prevacuolar compartments.</text>
</comment>
<organism evidence="8 9">
    <name type="scientific">Deinandra increscens subsp. villosa</name>
    <dbReference type="NCBI Taxonomy" id="3103831"/>
    <lineage>
        <taxon>Eukaryota</taxon>
        <taxon>Viridiplantae</taxon>
        <taxon>Streptophyta</taxon>
        <taxon>Embryophyta</taxon>
        <taxon>Tracheophyta</taxon>
        <taxon>Spermatophyta</taxon>
        <taxon>Magnoliopsida</taxon>
        <taxon>eudicotyledons</taxon>
        <taxon>Gunneridae</taxon>
        <taxon>Pentapetalae</taxon>
        <taxon>asterids</taxon>
        <taxon>campanulids</taxon>
        <taxon>Asterales</taxon>
        <taxon>Asteraceae</taxon>
        <taxon>Asteroideae</taxon>
        <taxon>Heliantheae alliance</taxon>
        <taxon>Madieae</taxon>
        <taxon>Madiinae</taxon>
        <taxon>Deinandra</taxon>
    </lineage>
</organism>
<dbReference type="PANTHER" id="PTHR19317:SF2">
    <property type="entry name" value="PRA1 FAMILY PROTEIN F2"/>
    <property type="match status" value="1"/>
</dbReference>
<protein>
    <recommendedName>
        <fullName evidence="7">PRA1 family protein</fullName>
    </recommendedName>
</protein>
<evidence type="ECO:0000256" key="1">
    <source>
        <dbReference type="ARBA" id="ARBA00002501"/>
    </source>
</evidence>
<feature type="transmembrane region" description="Helical" evidence="7">
    <location>
        <begin position="117"/>
        <end position="137"/>
    </location>
</feature>
<evidence type="ECO:0000256" key="3">
    <source>
        <dbReference type="ARBA" id="ARBA00006483"/>
    </source>
</evidence>
<accession>A0AAP0GVL2</accession>
<dbReference type="PANTHER" id="PTHR19317">
    <property type="entry name" value="PRENYLATED RAB ACCEPTOR 1-RELATED"/>
    <property type="match status" value="1"/>
</dbReference>
<evidence type="ECO:0000256" key="7">
    <source>
        <dbReference type="RuleBase" id="RU363107"/>
    </source>
</evidence>
<dbReference type="GO" id="GO:0016020">
    <property type="term" value="C:membrane"/>
    <property type="evidence" value="ECO:0007669"/>
    <property type="project" value="UniProtKB-SubCell"/>
</dbReference>
<name>A0AAP0GVL2_9ASTR</name>
<dbReference type="GO" id="GO:0005794">
    <property type="term" value="C:Golgi apparatus"/>
    <property type="evidence" value="ECO:0007669"/>
    <property type="project" value="TreeGrafter"/>
</dbReference>
<comment type="similarity">
    <text evidence="3 7">Belongs to the PRA1 family.</text>
</comment>
<keyword evidence="4 7" id="KW-0812">Transmembrane</keyword>
<evidence type="ECO:0000256" key="4">
    <source>
        <dbReference type="ARBA" id="ARBA00022692"/>
    </source>
</evidence>
<dbReference type="InterPro" id="IPR004895">
    <property type="entry name" value="Prenylated_rab_accept_PRA1"/>
</dbReference>
<keyword evidence="6 7" id="KW-0472">Membrane</keyword>
<reference evidence="8 9" key="1">
    <citation type="submission" date="2024-04" db="EMBL/GenBank/DDBJ databases">
        <title>The reference genome of an endangered Asteraceae, Deinandra increscens subsp. villosa, native to the Central Coast of California.</title>
        <authorList>
            <person name="Guilliams M."/>
            <person name="Hasenstab-Lehman K."/>
            <person name="Meyer R."/>
            <person name="Mcevoy S."/>
        </authorList>
    </citation>
    <scope>NUCLEOTIDE SEQUENCE [LARGE SCALE GENOMIC DNA]</scope>
    <source>
        <tissue evidence="8">Leaf</tissue>
    </source>
</reference>
<keyword evidence="9" id="KW-1185">Reference proteome</keyword>
<feature type="transmembrane region" description="Helical" evidence="7">
    <location>
        <begin position="143"/>
        <end position="160"/>
    </location>
</feature>
<dbReference type="Proteomes" id="UP001408789">
    <property type="component" value="Unassembled WGS sequence"/>
</dbReference>
<comment type="subcellular location">
    <subcellularLocation>
        <location evidence="2 7">Membrane</location>
        <topology evidence="2 7">Multi-pass membrane protein</topology>
    </subcellularLocation>
</comment>
<dbReference type="Pfam" id="PF03208">
    <property type="entry name" value="PRA1"/>
    <property type="match status" value="1"/>
</dbReference>
<dbReference type="EMBL" id="JBCNJP010000020">
    <property type="protein sequence ID" value="KAK9060510.1"/>
    <property type="molecule type" value="Genomic_DNA"/>
</dbReference>
<dbReference type="GO" id="GO:0016192">
    <property type="term" value="P:vesicle-mediated transport"/>
    <property type="evidence" value="ECO:0007669"/>
    <property type="project" value="TreeGrafter"/>
</dbReference>
<evidence type="ECO:0000256" key="5">
    <source>
        <dbReference type="ARBA" id="ARBA00022989"/>
    </source>
</evidence>